<dbReference type="VEuPathDB" id="FungiDB:MELLADRAFT_90047"/>
<dbReference type="GeneID" id="18935419"/>
<reference evidence="3" key="1">
    <citation type="journal article" date="2011" name="Proc. Natl. Acad. Sci. U.S.A.">
        <title>Obligate biotrophy features unraveled by the genomic analysis of rust fungi.</title>
        <authorList>
            <person name="Duplessis S."/>
            <person name="Cuomo C.A."/>
            <person name="Lin Y.-C."/>
            <person name="Aerts A."/>
            <person name="Tisserant E."/>
            <person name="Veneault-Fourrey C."/>
            <person name="Joly D.L."/>
            <person name="Hacquard S."/>
            <person name="Amselem J."/>
            <person name="Cantarel B.L."/>
            <person name="Chiu R."/>
            <person name="Coutinho P.M."/>
            <person name="Feau N."/>
            <person name="Field M."/>
            <person name="Frey P."/>
            <person name="Gelhaye E."/>
            <person name="Goldberg J."/>
            <person name="Grabherr M.G."/>
            <person name="Kodira C.D."/>
            <person name="Kohler A."/>
            <person name="Kuees U."/>
            <person name="Lindquist E.A."/>
            <person name="Lucas S.M."/>
            <person name="Mago R."/>
            <person name="Mauceli E."/>
            <person name="Morin E."/>
            <person name="Murat C."/>
            <person name="Pangilinan J.L."/>
            <person name="Park R."/>
            <person name="Pearson M."/>
            <person name="Quesneville H."/>
            <person name="Rouhier N."/>
            <person name="Sakthikumar S."/>
            <person name="Salamov A.A."/>
            <person name="Schmutz J."/>
            <person name="Selles B."/>
            <person name="Shapiro H."/>
            <person name="Tanguay P."/>
            <person name="Tuskan G.A."/>
            <person name="Henrissat B."/>
            <person name="Van de Peer Y."/>
            <person name="Rouze P."/>
            <person name="Ellis J.G."/>
            <person name="Dodds P.N."/>
            <person name="Schein J.E."/>
            <person name="Zhong S."/>
            <person name="Hamelin R.C."/>
            <person name="Grigoriev I.V."/>
            <person name="Szabo L.J."/>
            <person name="Martin F."/>
        </authorList>
    </citation>
    <scope>NUCLEOTIDE SEQUENCE [LARGE SCALE GENOMIC DNA]</scope>
    <source>
        <strain evidence="3">98AG31 / pathotype 3-4-7</strain>
    </source>
</reference>
<dbReference type="InParanoid" id="F4RVJ1"/>
<protein>
    <submittedName>
        <fullName evidence="2">Uncharacterized protein</fullName>
    </submittedName>
</protein>
<keyword evidence="3" id="KW-1185">Reference proteome</keyword>
<dbReference type="HOGENOM" id="CLU_2850192_0_0_1"/>
<dbReference type="EMBL" id="GL883123">
    <property type="protein sequence ID" value="EGG03658.1"/>
    <property type="molecule type" value="Genomic_DNA"/>
</dbReference>
<proteinExistence type="predicted"/>
<evidence type="ECO:0000313" key="2">
    <source>
        <dbReference type="EMBL" id="EGG03658.1"/>
    </source>
</evidence>
<keyword evidence="1" id="KW-1133">Transmembrane helix</keyword>
<dbReference type="KEGG" id="mlr:MELLADRAFT_90047"/>
<gene>
    <name evidence="2" type="ORF">MELLADRAFT_90047</name>
</gene>
<dbReference type="Gene3D" id="3.30.470.20">
    <property type="entry name" value="ATP-grasp fold, B domain"/>
    <property type="match status" value="1"/>
</dbReference>
<keyword evidence="1" id="KW-0812">Transmembrane</keyword>
<accession>F4RVJ1</accession>
<evidence type="ECO:0000313" key="3">
    <source>
        <dbReference type="Proteomes" id="UP000001072"/>
    </source>
</evidence>
<keyword evidence="1" id="KW-0472">Membrane</keyword>
<dbReference type="Proteomes" id="UP000001072">
    <property type="component" value="Unassembled WGS sequence"/>
</dbReference>
<name>F4RVJ1_MELLP</name>
<dbReference type="AlphaFoldDB" id="F4RVJ1"/>
<feature type="transmembrane region" description="Helical" evidence="1">
    <location>
        <begin position="39"/>
        <end position="59"/>
    </location>
</feature>
<sequence length="65" mass="7184">MSVQLKGNTALITNGKRIEKGFVEKPVSGKDHNMLVTKWVVGGILMSIICIYRTGILIIDKCTYS</sequence>
<evidence type="ECO:0000256" key="1">
    <source>
        <dbReference type="SAM" id="Phobius"/>
    </source>
</evidence>
<organism evidence="3">
    <name type="scientific">Melampsora larici-populina (strain 98AG31 / pathotype 3-4-7)</name>
    <name type="common">Poplar leaf rust fungus</name>
    <dbReference type="NCBI Taxonomy" id="747676"/>
    <lineage>
        <taxon>Eukaryota</taxon>
        <taxon>Fungi</taxon>
        <taxon>Dikarya</taxon>
        <taxon>Basidiomycota</taxon>
        <taxon>Pucciniomycotina</taxon>
        <taxon>Pucciniomycetes</taxon>
        <taxon>Pucciniales</taxon>
        <taxon>Melampsoraceae</taxon>
        <taxon>Melampsora</taxon>
    </lineage>
</organism>
<dbReference type="RefSeq" id="XP_007413105.1">
    <property type="nucleotide sequence ID" value="XM_007413043.1"/>
</dbReference>